<reference evidence="11 12" key="1">
    <citation type="submission" date="2019-12" db="EMBL/GenBank/DDBJ databases">
        <title>Deinococcus sp. HMF7620 Genome sequencing and assembly.</title>
        <authorList>
            <person name="Kang H."/>
            <person name="Kim H."/>
            <person name="Joh K."/>
        </authorList>
    </citation>
    <scope>NUCLEOTIDE SEQUENCE [LARGE SCALE GENOMIC DNA]</scope>
    <source>
        <strain evidence="11 12">HMF7620</strain>
    </source>
</reference>
<protein>
    <recommendedName>
        <fullName evidence="3">DNA-3-methyladenine glycosylase II</fullName>
        <ecNumber evidence="3">3.2.2.21</ecNumber>
    </recommendedName>
</protein>
<keyword evidence="5" id="KW-0227">DNA damage</keyword>
<dbReference type="Proteomes" id="UP000483286">
    <property type="component" value="Unassembled WGS sequence"/>
</dbReference>
<evidence type="ECO:0000313" key="11">
    <source>
        <dbReference type="EMBL" id="MVN85780.1"/>
    </source>
</evidence>
<dbReference type="Pfam" id="PF02805">
    <property type="entry name" value="Ada_Zn_binding"/>
    <property type="match status" value="1"/>
</dbReference>
<comment type="catalytic activity">
    <reaction evidence="1">
        <text>Hydrolysis of alkylated DNA, releasing 3-methyladenine, 3-methylguanine, 7-methylguanine and 7-methyladenine.</text>
        <dbReference type="EC" id="3.2.2.21"/>
    </reaction>
</comment>
<dbReference type="InterPro" id="IPR011257">
    <property type="entry name" value="DNA_glycosylase"/>
</dbReference>
<dbReference type="GO" id="GO:0005737">
    <property type="term" value="C:cytoplasm"/>
    <property type="evidence" value="ECO:0007669"/>
    <property type="project" value="TreeGrafter"/>
</dbReference>
<dbReference type="GO" id="GO:0043916">
    <property type="term" value="F:DNA-7-methylguanine glycosylase activity"/>
    <property type="evidence" value="ECO:0007669"/>
    <property type="project" value="TreeGrafter"/>
</dbReference>
<dbReference type="GO" id="GO:0043565">
    <property type="term" value="F:sequence-specific DNA binding"/>
    <property type="evidence" value="ECO:0007669"/>
    <property type="project" value="InterPro"/>
</dbReference>
<dbReference type="InterPro" id="IPR051912">
    <property type="entry name" value="Alkylbase_DNA_Glycosylase/TA"/>
</dbReference>
<gene>
    <name evidence="11" type="ORF">GO986_03270</name>
</gene>
<keyword evidence="6" id="KW-0805">Transcription regulation</keyword>
<keyword evidence="9" id="KW-0234">DNA repair</keyword>
<dbReference type="GO" id="GO:0032131">
    <property type="term" value="F:alkylated DNA binding"/>
    <property type="evidence" value="ECO:0007669"/>
    <property type="project" value="TreeGrafter"/>
</dbReference>
<name>A0A7C9LS13_9DEIO</name>
<keyword evidence="7" id="KW-0010">Activator</keyword>
<dbReference type="AlphaFoldDB" id="A0A7C9LS13"/>
<dbReference type="PANTHER" id="PTHR43003">
    <property type="entry name" value="DNA-3-METHYLADENINE GLYCOSYLASE"/>
    <property type="match status" value="1"/>
</dbReference>
<dbReference type="SUPFAM" id="SSF57884">
    <property type="entry name" value="Ada DNA repair protein, N-terminal domain (N-Ada 10)"/>
    <property type="match status" value="1"/>
</dbReference>
<dbReference type="GO" id="GO:0032259">
    <property type="term" value="P:methylation"/>
    <property type="evidence" value="ECO:0007669"/>
    <property type="project" value="UniProtKB-KW"/>
</dbReference>
<dbReference type="GO" id="GO:0006285">
    <property type="term" value="P:base-excision repair, AP site formation"/>
    <property type="evidence" value="ECO:0007669"/>
    <property type="project" value="TreeGrafter"/>
</dbReference>
<accession>A0A7C9LS13</accession>
<dbReference type="InterPro" id="IPR004026">
    <property type="entry name" value="Ada_DNA_repair_Zn-bd"/>
</dbReference>
<evidence type="ECO:0000256" key="7">
    <source>
        <dbReference type="ARBA" id="ARBA00023159"/>
    </source>
</evidence>
<feature type="domain" description="HTH araC/xylS-type" evidence="10">
    <location>
        <begin position="100"/>
        <end position="184"/>
    </location>
</feature>
<evidence type="ECO:0000256" key="8">
    <source>
        <dbReference type="ARBA" id="ARBA00023163"/>
    </source>
</evidence>
<dbReference type="Gene3D" id="1.10.10.60">
    <property type="entry name" value="Homeodomain-like"/>
    <property type="match status" value="1"/>
</dbReference>
<dbReference type="InterPro" id="IPR018060">
    <property type="entry name" value="HTH_AraC"/>
</dbReference>
<evidence type="ECO:0000259" key="10">
    <source>
        <dbReference type="PROSITE" id="PS01124"/>
    </source>
</evidence>
<evidence type="ECO:0000256" key="5">
    <source>
        <dbReference type="ARBA" id="ARBA00022763"/>
    </source>
</evidence>
<dbReference type="SMART" id="SM00478">
    <property type="entry name" value="ENDO3c"/>
    <property type="match status" value="1"/>
</dbReference>
<dbReference type="GO" id="GO:0008725">
    <property type="term" value="F:DNA-3-methyladenine glycosylase activity"/>
    <property type="evidence" value="ECO:0007669"/>
    <property type="project" value="TreeGrafter"/>
</dbReference>
<keyword evidence="4" id="KW-0808">Transferase</keyword>
<evidence type="ECO:0000256" key="2">
    <source>
        <dbReference type="ARBA" id="ARBA00001947"/>
    </source>
</evidence>
<evidence type="ECO:0000256" key="6">
    <source>
        <dbReference type="ARBA" id="ARBA00023015"/>
    </source>
</evidence>
<dbReference type="InterPro" id="IPR009057">
    <property type="entry name" value="Homeodomain-like_sf"/>
</dbReference>
<dbReference type="EC" id="3.2.2.21" evidence="3"/>
<evidence type="ECO:0000256" key="4">
    <source>
        <dbReference type="ARBA" id="ARBA00022603"/>
    </source>
</evidence>
<keyword evidence="8" id="KW-0804">Transcription</keyword>
<dbReference type="InterPro" id="IPR003265">
    <property type="entry name" value="HhH-GPD_domain"/>
</dbReference>
<keyword evidence="4" id="KW-0489">Methyltransferase</keyword>
<dbReference type="Gene3D" id="3.40.10.10">
    <property type="entry name" value="DNA Methylphosphotriester Repair Domain"/>
    <property type="match status" value="1"/>
</dbReference>
<proteinExistence type="predicted"/>
<dbReference type="GO" id="GO:0003700">
    <property type="term" value="F:DNA-binding transcription factor activity"/>
    <property type="evidence" value="ECO:0007669"/>
    <property type="project" value="InterPro"/>
</dbReference>
<organism evidence="11 12">
    <name type="scientific">Deinococcus arboris</name>
    <dbReference type="NCBI Taxonomy" id="2682977"/>
    <lineage>
        <taxon>Bacteria</taxon>
        <taxon>Thermotogati</taxon>
        <taxon>Deinococcota</taxon>
        <taxon>Deinococci</taxon>
        <taxon>Deinococcales</taxon>
        <taxon>Deinococcaceae</taxon>
        <taxon>Deinococcus</taxon>
    </lineage>
</organism>
<dbReference type="InterPro" id="IPR035451">
    <property type="entry name" value="Ada-like_dom_sf"/>
</dbReference>
<dbReference type="Pfam" id="PF00730">
    <property type="entry name" value="HhH-GPD"/>
    <property type="match status" value="1"/>
</dbReference>
<dbReference type="GO" id="GO:0008168">
    <property type="term" value="F:methyltransferase activity"/>
    <property type="evidence" value="ECO:0007669"/>
    <property type="project" value="UniProtKB-KW"/>
</dbReference>
<dbReference type="SUPFAM" id="SSF48150">
    <property type="entry name" value="DNA-glycosylase"/>
    <property type="match status" value="1"/>
</dbReference>
<dbReference type="GO" id="GO:0032993">
    <property type="term" value="C:protein-DNA complex"/>
    <property type="evidence" value="ECO:0007669"/>
    <property type="project" value="TreeGrafter"/>
</dbReference>
<dbReference type="Gene3D" id="1.10.340.30">
    <property type="entry name" value="Hypothetical protein, domain 2"/>
    <property type="match status" value="1"/>
</dbReference>
<dbReference type="SMART" id="SM00342">
    <property type="entry name" value="HTH_ARAC"/>
    <property type="match status" value="1"/>
</dbReference>
<evidence type="ECO:0000256" key="9">
    <source>
        <dbReference type="ARBA" id="ARBA00023204"/>
    </source>
</evidence>
<dbReference type="PROSITE" id="PS01124">
    <property type="entry name" value="HTH_ARAC_FAMILY_2"/>
    <property type="match status" value="1"/>
</dbReference>
<dbReference type="CDD" id="cd00056">
    <property type="entry name" value="ENDO3c"/>
    <property type="match status" value="1"/>
</dbReference>
<evidence type="ECO:0000256" key="3">
    <source>
        <dbReference type="ARBA" id="ARBA00012000"/>
    </source>
</evidence>
<dbReference type="RefSeq" id="WP_157457797.1">
    <property type="nucleotide sequence ID" value="NZ_WQLB01000003.1"/>
</dbReference>
<dbReference type="GO" id="GO:0006307">
    <property type="term" value="P:DNA alkylation repair"/>
    <property type="evidence" value="ECO:0007669"/>
    <property type="project" value="TreeGrafter"/>
</dbReference>
<dbReference type="EMBL" id="WQLB01000003">
    <property type="protein sequence ID" value="MVN85780.1"/>
    <property type="molecule type" value="Genomic_DNA"/>
</dbReference>
<comment type="cofactor">
    <cofactor evidence="2">
        <name>Zn(2+)</name>
        <dbReference type="ChEBI" id="CHEBI:29105"/>
    </cofactor>
</comment>
<dbReference type="Pfam" id="PF12833">
    <property type="entry name" value="HTH_18"/>
    <property type="match status" value="1"/>
</dbReference>
<dbReference type="GO" id="GO:0008270">
    <property type="term" value="F:zinc ion binding"/>
    <property type="evidence" value="ECO:0007669"/>
    <property type="project" value="InterPro"/>
</dbReference>
<dbReference type="SUPFAM" id="SSF46689">
    <property type="entry name" value="Homeodomain-like"/>
    <property type="match status" value="1"/>
</dbReference>
<evidence type="ECO:0000256" key="1">
    <source>
        <dbReference type="ARBA" id="ARBA00000086"/>
    </source>
</evidence>
<keyword evidence="12" id="KW-1185">Reference proteome</keyword>
<sequence length="483" mass="50995">MSLPYSRDFMLSRMFAADAAFDGLFYTGVTSTGIYCLPSCRARKPQAQNVAFHATTAQARAAGLRACRRCQPDAFQAGVPVEEAQLMVALAGVCVAEVPTVRALGQQLQVGRSALHRLFRDHLHTSPGEWLARQRVQAAADALLRAPESSAAEVAFAVGYGSLSAFGAQFRRVMGVSPQVFRQGAGRGGWTVRLPVGFPVPALLRDLARDPLSLTQQVRGHEVTAGWRLPSGPRRVTLTFGSGTVTVQVASALTAPDALALHHLTMRALGLTGEALAAPLNPSPVQPERAPPFGRGLRVPLVPDLFDGLIWAVAGQQVTFACACALRRRLVARCGAALGDGLFAPPAPEDVARLSVNDLRALGLTGARAAALSRLAGQVACGELDLPGLAAGPVGAARRRLLAVPGVGPWTAEYVLLRVLGFADIVPAGDAALAAALQRYFALPARPDAAQVSELLAPFAPQRSLATFQFWHHVHPRGAPHDH</sequence>
<comment type="caution">
    <text evidence="11">The sequence shown here is derived from an EMBL/GenBank/DDBJ whole genome shotgun (WGS) entry which is preliminary data.</text>
</comment>
<dbReference type="PANTHER" id="PTHR43003:SF13">
    <property type="entry name" value="DNA-3-METHYLADENINE GLYCOSYLASE 2"/>
    <property type="match status" value="1"/>
</dbReference>
<evidence type="ECO:0000313" key="12">
    <source>
        <dbReference type="Proteomes" id="UP000483286"/>
    </source>
</evidence>